<protein>
    <submittedName>
        <fullName evidence="7">B3 domain-containing protein</fullName>
    </submittedName>
</protein>
<accession>A0ABD1QLV6</accession>
<dbReference type="SMART" id="SM01019">
    <property type="entry name" value="B3"/>
    <property type="match status" value="1"/>
</dbReference>
<proteinExistence type="predicted"/>
<keyword evidence="2" id="KW-0805">Transcription regulation</keyword>
<organism evidence="7 8">
    <name type="scientific">Forsythia ovata</name>
    <dbReference type="NCBI Taxonomy" id="205694"/>
    <lineage>
        <taxon>Eukaryota</taxon>
        <taxon>Viridiplantae</taxon>
        <taxon>Streptophyta</taxon>
        <taxon>Embryophyta</taxon>
        <taxon>Tracheophyta</taxon>
        <taxon>Spermatophyta</taxon>
        <taxon>Magnoliopsida</taxon>
        <taxon>eudicotyledons</taxon>
        <taxon>Gunneridae</taxon>
        <taxon>Pentapetalae</taxon>
        <taxon>asterids</taxon>
        <taxon>lamiids</taxon>
        <taxon>Lamiales</taxon>
        <taxon>Oleaceae</taxon>
        <taxon>Forsythieae</taxon>
        <taxon>Forsythia</taxon>
    </lineage>
</organism>
<feature type="domain" description="TF-B3" evidence="6">
    <location>
        <begin position="76"/>
        <end position="151"/>
    </location>
</feature>
<gene>
    <name evidence="7" type="ORF">Fot_46228</name>
</gene>
<dbReference type="PANTHER" id="PTHR31391">
    <property type="entry name" value="B3 DOMAIN-CONTAINING PROTEIN OS11G0197600-RELATED"/>
    <property type="match status" value="1"/>
</dbReference>
<evidence type="ECO:0000256" key="5">
    <source>
        <dbReference type="ARBA" id="ARBA00023242"/>
    </source>
</evidence>
<evidence type="ECO:0000256" key="2">
    <source>
        <dbReference type="ARBA" id="ARBA00023015"/>
    </source>
</evidence>
<keyword evidence="5" id="KW-0539">Nucleus</keyword>
<evidence type="ECO:0000256" key="4">
    <source>
        <dbReference type="ARBA" id="ARBA00023163"/>
    </source>
</evidence>
<keyword evidence="3" id="KW-0238">DNA-binding</keyword>
<dbReference type="Proteomes" id="UP001604277">
    <property type="component" value="Unassembled WGS sequence"/>
</dbReference>
<comment type="subcellular location">
    <subcellularLocation>
        <location evidence="1">Nucleus</location>
    </subcellularLocation>
</comment>
<evidence type="ECO:0000256" key="1">
    <source>
        <dbReference type="ARBA" id="ARBA00004123"/>
    </source>
</evidence>
<comment type="caution">
    <text evidence="7">The sequence shown here is derived from an EMBL/GenBank/DDBJ whole genome shotgun (WGS) entry which is preliminary data.</text>
</comment>
<dbReference type="EMBL" id="JBFOLJ010000014">
    <property type="protein sequence ID" value="KAL2477214.1"/>
    <property type="molecule type" value="Genomic_DNA"/>
</dbReference>
<sequence length="187" mass="21163">MMDSVNTNFRVCNSSVMKRAKEVQSNLDPQFPSFLKLMQHSHVTKGFLLVSFLNIKKLRRLLPNGLVHVMFFGDSVFPHVSAKRNMPKDDETVVLENESGKEYRTKYLGRSKGLSGGWRGFSVRHNLLEGDVAIFHLVRFCKFKVYIVRASSSCETDGALGNLNLPPNTEERDPGKSVFLSVAIYHI</sequence>
<dbReference type="GO" id="GO:0003677">
    <property type="term" value="F:DNA binding"/>
    <property type="evidence" value="ECO:0007669"/>
    <property type="project" value="UniProtKB-KW"/>
</dbReference>
<keyword evidence="8" id="KW-1185">Reference proteome</keyword>
<dbReference type="InterPro" id="IPR015300">
    <property type="entry name" value="DNA-bd_pseudobarrel_sf"/>
</dbReference>
<keyword evidence="4" id="KW-0804">Transcription</keyword>
<evidence type="ECO:0000256" key="3">
    <source>
        <dbReference type="ARBA" id="ARBA00023125"/>
    </source>
</evidence>
<dbReference type="Gene3D" id="2.40.330.10">
    <property type="entry name" value="DNA-binding pseudobarrel domain"/>
    <property type="match status" value="1"/>
</dbReference>
<evidence type="ECO:0000259" key="6">
    <source>
        <dbReference type="PROSITE" id="PS50863"/>
    </source>
</evidence>
<dbReference type="PROSITE" id="PS50863">
    <property type="entry name" value="B3"/>
    <property type="match status" value="1"/>
</dbReference>
<dbReference type="SUPFAM" id="SSF101936">
    <property type="entry name" value="DNA-binding pseudobarrel domain"/>
    <property type="match status" value="1"/>
</dbReference>
<dbReference type="AlphaFoldDB" id="A0ABD1QLV6"/>
<reference evidence="8" key="1">
    <citation type="submission" date="2024-07" db="EMBL/GenBank/DDBJ databases">
        <title>Two chromosome-level genome assemblies of Korean endemic species Abeliophyllum distichum and Forsythia ovata (Oleaceae).</title>
        <authorList>
            <person name="Jang H."/>
        </authorList>
    </citation>
    <scope>NUCLEOTIDE SEQUENCE [LARGE SCALE GENOMIC DNA]</scope>
</reference>
<dbReference type="PANTHER" id="PTHR31391:SF101">
    <property type="entry name" value="B3 DOMAIN-CONTAINING PROTEIN OS01G0234100"/>
    <property type="match status" value="1"/>
</dbReference>
<dbReference type="Pfam" id="PF02362">
    <property type="entry name" value="B3"/>
    <property type="match status" value="1"/>
</dbReference>
<evidence type="ECO:0000313" key="8">
    <source>
        <dbReference type="Proteomes" id="UP001604277"/>
    </source>
</evidence>
<dbReference type="InterPro" id="IPR003340">
    <property type="entry name" value="B3_DNA-bd"/>
</dbReference>
<dbReference type="InterPro" id="IPR044837">
    <property type="entry name" value="REM16-like"/>
</dbReference>
<name>A0ABD1QLV6_9LAMI</name>
<dbReference type="GO" id="GO:0005634">
    <property type="term" value="C:nucleus"/>
    <property type="evidence" value="ECO:0007669"/>
    <property type="project" value="UniProtKB-SubCell"/>
</dbReference>
<evidence type="ECO:0000313" key="7">
    <source>
        <dbReference type="EMBL" id="KAL2477214.1"/>
    </source>
</evidence>
<dbReference type="CDD" id="cd10017">
    <property type="entry name" value="B3_DNA"/>
    <property type="match status" value="1"/>
</dbReference>